<dbReference type="AlphaFoldDB" id="A0A812SCX3"/>
<protein>
    <submittedName>
        <fullName evidence="1">Uncharacterized protein</fullName>
    </submittedName>
</protein>
<accession>A0A812SCX3</accession>
<feature type="non-terminal residue" evidence="1">
    <location>
        <position position="106"/>
    </location>
</feature>
<organism evidence="1 2">
    <name type="scientific">Symbiodinium pilosum</name>
    <name type="common">Dinoflagellate</name>
    <dbReference type="NCBI Taxonomy" id="2952"/>
    <lineage>
        <taxon>Eukaryota</taxon>
        <taxon>Sar</taxon>
        <taxon>Alveolata</taxon>
        <taxon>Dinophyceae</taxon>
        <taxon>Suessiales</taxon>
        <taxon>Symbiodiniaceae</taxon>
        <taxon>Symbiodinium</taxon>
    </lineage>
</organism>
<gene>
    <name evidence="1" type="ORF">SPIL2461_LOCUS12189</name>
</gene>
<evidence type="ECO:0000313" key="1">
    <source>
        <dbReference type="EMBL" id="CAE7478326.1"/>
    </source>
</evidence>
<evidence type="ECO:0000313" key="2">
    <source>
        <dbReference type="Proteomes" id="UP000649617"/>
    </source>
</evidence>
<name>A0A812SCX3_SYMPI</name>
<sequence length="106" mass="12433">MTMQIWYNQCWPTRRPTLRRFECSSASWAPTRPGPSLTRCSTMESKLQLFRSTWRHWDWMFGMRGVSSRCWIWMLVGRLRSRSSLKDACGCEDRLGASTSARSSMT</sequence>
<keyword evidence="2" id="KW-1185">Reference proteome</keyword>
<reference evidence="1" key="1">
    <citation type="submission" date="2021-02" db="EMBL/GenBank/DDBJ databases">
        <authorList>
            <person name="Dougan E. K."/>
            <person name="Rhodes N."/>
            <person name="Thang M."/>
            <person name="Chan C."/>
        </authorList>
    </citation>
    <scope>NUCLEOTIDE SEQUENCE</scope>
</reference>
<comment type="caution">
    <text evidence="1">The sequence shown here is derived from an EMBL/GenBank/DDBJ whole genome shotgun (WGS) entry which is preliminary data.</text>
</comment>
<dbReference type="Proteomes" id="UP000649617">
    <property type="component" value="Unassembled WGS sequence"/>
</dbReference>
<proteinExistence type="predicted"/>
<dbReference type="EMBL" id="CAJNIZ010024592">
    <property type="protein sequence ID" value="CAE7478326.1"/>
    <property type="molecule type" value="Genomic_DNA"/>
</dbReference>